<dbReference type="EC" id="1.2.4.1" evidence="4 10"/>
<dbReference type="Gene3D" id="3.40.50.920">
    <property type="match status" value="1"/>
</dbReference>
<dbReference type="Gene3D" id="2.40.50.100">
    <property type="match status" value="1"/>
</dbReference>
<dbReference type="PANTHER" id="PTHR11624:SF96">
    <property type="entry name" value="PYRUVATE DEHYDROGENASE E1 COMPONENT SUBUNIT BETA, MITOCHONDRIAL"/>
    <property type="match status" value="1"/>
</dbReference>
<comment type="cofactor">
    <cofactor evidence="1">
        <name>(R)-lipoate</name>
        <dbReference type="ChEBI" id="CHEBI:83088"/>
    </cofactor>
</comment>
<dbReference type="InterPro" id="IPR005475">
    <property type="entry name" value="Transketolase-like_Pyr-bd"/>
</dbReference>
<dbReference type="SUPFAM" id="SSF52922">
    <property type="entry name" value="TK C-terminal domain-like"/>
    <property type="match status" value="1"/>
</dbReference>
<organism evidence="12 13">
    <name type="scientific">Devosia yakushimensis</name>
    <dbReference type="NCBI Taxonomy" id="470028"/>
    <lineage>
        <taxon>Bacteria</taxon>
        <taxon>Pseudomonadati</taxon>
        <taxon>Pseudomonadota</taxon>
        <taxon>Alphaproteobacteria</taxon>
        <taxon>Hyphomicrobiales</taxon>
        <taxon>Devosiaceae</taxon>
        <taxon>Devosia</taxon>
    </lineage>
</organism>
<evidence type="ECO:0000256" key="5">
    <source>
        <dbReference type="ARBA" id="ARBA00016138"/>
    </source>
</evidence>
<dbReference type="CDD" id="cd06849">
    <property type="entry name" value="lipoyl_domain"/>
    <property type="match status" value="1"/>
</dbReference>
<dbReference type="InterPro" id="IPR009014">
    <property type="entry name" value="Transketo_C/PFOR_II"/>
</dbReference>
<evidence type="ECO:0000256" key="7">
    <source>
        <dbReference type="ARBA" id="ARBA00023002"/>
    </source>
</evidence>
<dbReference type="InterPro" id="IPR033248">
    <property type="entry name" value="Transketolase_C"/>
</dbReference>
<dbReference type="SUPFAM" id="SSF52518">
    <property type="entry name" value="Thiamin diphosphate-binding fold (THDP-binding)"/>
    <property type="match status" value="1"/>
</dbReference>
<comment type="cofactor">
    <cofactor evidence="2 10">
        <name>thiamine diphosphate</name>
        <dbReference type="ChEBI" id="CHEBI:58937"/>
    </cofactor>
</comment>
<dbReference type="InterPro" id="IPR029061">
    <property type="entry name" value="THDP-binding"/>
</dbReference>
<dbReference type="EMBL" id="BSNG01000001">
    <property type="protein sequence ID" value="GLQ09582.1"/>
    <property type="molecule type" value="Genomic_DNA"/>
</dbReference>
<feature type="domain" description="Lipoyl-binding" evidence="11">
    <location>
        <begin position="1"/>
        <end position="77"/>
    </location>
</feature>
<evidence type="ECO:0000256" key="6">
    <source>
        <dbReference type="ARBA" id="ARBA00022823"/>
    </source>
</evidence>
<evidence type="ECO:0000256" key="9">
    <source>
        <dbReference type="ARBA" id="ARBA00023317"/>
    </source>
</evidence>
<reference evidence="12" key="2">
    <citation type="submission" date="2023-01" db="EMBL/GenBank/DDBJ databases">
        <title>Draft genome sequence of Devosia yakushimensis strain NBRC 103855.</title>
        <authorList>
            <person name="Sun Q."/>
            <person name="Mori K."/>
        </authorList>
    </citation>
    <scope>NUCLEOTIDE SEQUENCE</scope>
    <source>
        <strain evidence="12">NBRC 103855</strain>
    </source>
</reference>
<dbReference type="NCBIfam" id="NF006667">
    <property type="entry name" value="PRK09212.1"/>
    <property type="match status" value="1"/>
</dbReference>
<comment type="caution">
    <text evidence="12">The sequence shown here is derived from an EMBL/GenBank/DDBJ whole genome shotgun (WGS) entry which is preliminary data.</text>
</comment>
<evidence type="ECO:0000256" key="2">
    <source>
        <dbReference type="ARBA" id="ARBA00001964"/>
    </source>
</evidence>
<evidence type="ECO:0000259" key="11">
    <source>
        <dbReference type="PROSITE" id="PS50968"/>
    </source>
</evidence>
<dbReference type="PANTHER" id="PTHR11624">
    <property type="entry name" value="DEHYDROGENASE RELATED"/>
    <property type="match status" value="1"/>
</dbReference>
<dbReference type="InterPro" id="IPR000089">
    <property type="entry name" value="Biotin_lipoyl"/>
</dbReference>
<dbReference type="Pfam" id="PF02780">
    <property type="entry name" value="Transketolase_C"/>
    <property type="match status" value="1"/>
</dbReference>
<keyword evidence="6" id="KW-0450">Lipoyl</keyword>
<dbReference type="CDD" id="cd07036">
    <property type="entry name" value="TPP_PYR_E1-PDHc-beta_like"/>
    <property type="match status" value="1"/>
</dbReference>
<dbReference type="Pfam" id="PF02779">
    <property type="entry name" value="Transket_pyr"/>
    <property type="match status" value="1"/>
</dbReference>
<evidence type="ECO:0000256" key="8">
    <source>
        <dbReference type="ARBA" id="ARBA00023052"/>
    </source>
</evidence>
<reference evidence="12" key="1">
    <citation type="journal article" date="2014" name="Int. J. Syst. Evol. Microbiol.">
        <title>Complete genome of a new Firmicutes species belonging to the dominant human colonic microbiota ('Ruminococcus bicirculans') reveals two chromosomes and a selective capacity to utilize plant glucans.</title>
        <authorList>
            <consortium name="NISC Comparative Sequencing Program"/>
            <person name="Wegmann U."/>
            <person name="Louis P."/>
            <person name="Goesmann A."/>
            <person name="Henrissat B."/>
            <person name="Duncan S.H."/>
            <person name="Flint H.J."/>
        </authorList>
    </citation>
    <scope>NUCLEOTIDE SEQUENCE</scope>
    <source>
        <strain evidence="12">NBRC 103855</strain>
    </source>
</reference>
<comment type="catalytic activity">
    <reaction evidence="10">
        <text>N(6)-[(R)-lipoyl]-L-lysyl-[protein] + pyruvate + H(+) = N(6)-[(R)-S(8)-acetyldihydrolipoyl]-L-lysyl-[protein] + CO2</text>
        <dbReference type="Rhea" id="RHEA:19189"/>
        <dbReference type="Rhea" id="RHEA-COMP:10474"/>
        <dbReference type="Rhea" id="RHEA-COMP:10478"/>
        <dbReference type="ChEBI" id="CHEBI:15361"/>
        <dbReference type="ChEBI" id="CHEBI:15378"/>
        <dbReference type="ChEBI" id="CHEBI:16526"/>
        <dbReference type="ChEBI" id="CHEBI:83099"/>
        <dbReference type="ChEBI" id="CHEBI:83111"/>
        <dbReference type="EC" id="1.2.4.1"/>
    </reaction>
</comment>
<evidence type="ECO:0000256" key="1">
    <source>
        <dbReference type="ARBA" id="ARBA00001938"/>
    </source>
</evidence>
<name>A0ABQ5UDY8_9HYPH</name>
<dbReference type="RefSeq" id="WP_284389498.1">
    <property type="nucleotide sequence ID" value="NZ_BSNG01000001.1"/>
</dbReference>
<dbReference type="Proteomes" id="UP001161406">
    <property type="component" value="Unassembled WGS sequence"/>
</dbReference>
<dbReference type="PROSITE" id="PS50968">
    <property type="entry name" value="BIOTINYL_LIPOYL"/>
    <property type="match status" value="1"/>
</dbReference>
<dbReference type="Pfam" id="PF00364">
    <property type="entry name" value="Biotin_lipoyl"/>
    <property type="match status" value="1"/>
</dbReference>
<keyword evidence="13" id="KW-1185">Reference proteome</keyword>
<comment type="subunit">
    <text evidence="3">Heterodimer of an alpha and a beta chain.</text>
</comment>
<dbReference type="PROSITE" id="PS00189">
    <property type="entry name" value="LIPOYL"/>
    <property type="match status" value="1"/>
</dbReference>
<sequence length="464" mass="49109">MPQILMPALSPTMEEGKLAKWLVKVGDTVKSGDVLAEIETDKATMEVESVDEGVVKELLVAEGTEGVKVNTPIALVLAEGETASAAPAPQAVAAAEPAPSMVEAEAPVPAPAPSVPAAPAAPAFQAANDPDLPEGVEMVEMTVRQALNEAMAEELRRDKDVFVMGEEVAEYQGAYKITQNLLQEFGPERIIDTPITEHGFAGLAVGAAFAGLKPIVEFMTWNFAMQAIDQIINSAAKQLYMSGGQVTAPMVFRGPNGAAARVGAQHSQDYSAWYSHVPGLTVIAPYSAADAKGLLKAAIRSPNPVVFLENEILYGSTGLVPKVDDFVLPIGKARIARKGADVTIVSFSMGMRYATQATEKLVAAGVDVELIDLRTLRPLDSDTVIASVKKTGRLVTVEEGWPQGGIGAEISARVMEQAFDYLDAPVMRVTGKDVPMPYAANLEKLALPNVDEVIAAVNAVTYRS</sequence>
<protein>
    <recommendedName>
        <fullName evidence="5 10">Pyruvate dehydrogenase E1 component subunit beta</fullName>
        <ecNumber evidence="4 10">1.2.4.1</ecNumber>
    </recommendedName>
</protein>
<evidence type="ECO:0000256" key="3">
    <source>
        <dbReference type="ARBA" id="ARBA00011870"/>
    </source>
</evidence>
<evidence type="ECO:0000313" key="12">
    <source>
        <dbReference type="EMBL" id="GLQ09582.1"/>
    </source>
</evidence>
<keyword evidence="8 10" id="KW-0786">Thiamine pyrophosphate</keyword>
<dbReference type="NCBIfam" id="NF008854">
    <property type="entry name" value="PRK11892.1"/>
    <property type="match status" value="1"/>
</dbReference>
<proteinExistence type="predicted"/>
<gene>
    <name evidence="12" type="ORF">GCM10007913_15140</name>
</gene>
<accession>A0ABQ5UDY8</accession>
<dbReference type="Gene3D" id="3.40.50.970">
    <property type="match status" value="1"/>
</dbReference>
<dbReference type="InterPro" id="IPR027110">
    <property type="entry name" value="PDHB_mito-type"/>
</dbReference>
<evidence type="ECO:0000313" key="13">
    <source>
        <dbReference type="Proteomes" id="UP001161406"/>
    </source>
</evidence>
<dbReference type="InterPro" id="IPR011053">
    <property type="entry name" value="Single_hybrid_motif"/>
</dbReference>
<dbReference type="SMART" id="SM00861">
    <property type="entry name" value="Transket_pyr"/>
    <property type="match status" value="1"/>
</dbReference>
<evidence type="ECO:0000256" key="10">
    <source>
        <dbReference type="RuleBase" id="RU364074"/>
    </source>
</evidence>
<dbReference type="InterPro" id="IPR003016">
    <property type="entry name" value="2-oxoA_DH_lipoyl-BS"/>
</dbReference>
<keyword evidence="9 10" id="KW-0670">Pyruvate</keyword>
<dbReference type="SUPFAM" id="SSF51230">
    <property type="entry name" value="Single hybrid motif"/>
    <property type="match status" value="1"/>
</dbReference>
<keyword evidence="7 10" id="KW-0560">Oxidoreductase</keyword>
<evidence type="ECO:0000256" key="4">
    <source>
        <dbReference type="ARBA" id="ARBA00012281"/>
    </source>
</evidence>
<comment type="function">
    <text evidence="10">The pyruvate dehydrogenase complex catalyzes the overall conversion of pyruvate to acetyl-CoA and CO2.</text>
</comment>